<evidence type="ECO:0000256" key="2">
    <source>
        <dbReference type="SAM" id="MobiDB-lite"/>
    </source>
</evidence>
<keyword evidence="1" id="KW-0206">Cytoskeleton</keyword>
<dbReference type="RefSeq" id="XP_009173087.1">
    <property type="nucleotide sequence ID" value="XM_009174823.1"/>
</dbReference>
<dbReference type="AlphaFoldDB" id="A0A074Z7W1"/>
<evidence type="ECO:0000313" key="3">
    <source>
        <dbReference type="EMBL" id="KER23163.1"/>
    </source>
</evidence>
<dbReference type="GO" id="GO:0015631">
    <property type="term" value="F:tubulin binding"/>
    <property type="evidence" value="ECO:0007669"/>
    <property type="project" value="InterPro"/>
</dbReference>
<gene>
    <name evidence="3" type="ORF">T265_08895</name>
</gene>
<protein>
    <recommendedName>
        <fullName evidence="1">Microtubule-associated protein</fullName>
    </recommendedName>
</protein>
<organism evidence="3 4">
    <name type="scientific">Opisthorchis viverrini</name>
    <name type="common">Southeast Asian liver fluke</name>
    <dbReference type="NCBI Taxonomy" id="6198"/>
    <lineage>
        <taxon>Eukaryota</taxon>
        <taxon>Metazoa</taxon>
        <taxon>Spiralia</taxon>
        <taxon>Lophotrochozoa</taxon>
        <taxon>Platyhelminthes</taxon>
        <taxon>Trematoda</taxon>
        <taxon>Digenea</taxon>
        <taxon>Opisthorchiida</taxon>
        <taxon>Opisthorchiata</taxon>
        <taxon>Opisthorchiidae</taxon>
        <taxon>Opisthorchis</taxon>
    </lineage>
</organism>
<name>A0A074Z7W1_OPIVI</name>
<dbReference type="OrthoDB" id="9378527at2759"/>
<dbReference type="KEGG" id="ovi:T265_08895"/>
<dbReference type="STRING" id="6198.A0A074Z7W1"/>
<dbReference type="Proteomes" id="UP000054324">
    <property type="component" value="Unassembled WGS sequence"/>
</dbReference>
<proteinExistence type="predicted"/>
<keyword evidence="1" id="KW-0493">Microtubule</keyword>
<dbReference type="InterPro" id="IPR001084">
    <property type="entry name" value="MAP_tubulin-bd_rpt"/>
</dbReference>
<feature type="compositionally biased region" description="Low complexity" evidence="2">
    <location>
        <begin position="96"/>
        <end position="110"/>
    </location>
</feature>
<comment type="subcellular location">
    <subcellularLocation>
        <location evidence="1">Cytoplasm</location>
        <location evidence="1">Cytoskeleton</location>
    </subcellularLocation>
</comment>
<dbReference type="Pfam" id="PF00418">
    <property type="entry name" value="Tubulin-binding"/>
    <property type="match status" value="1"/>
</dbReference>
<accession>A0A074Z7W1</accession>
<evidence type="ECO:0000313" key="4">
    <source>
        <dbReference type="Proteomes" id="UP000054324"/>
    </source>
</evidence>
<dbReference type="PROSITE" id="PS51491">
    <property type="entry name" value="TAU_MAP_2"/>
    <property type="match status" value="1"/>
</dbReference>
<evidence type="ECO:0000256" key="1">
    <source>
        <dbReference type="RuleBase" id="RU000686"/>
    </source>
</evidence>
<keyword evidence="1" id="KW-0963">Cytoplasm</keyword>
<dbReference type="GeneID" id="20323074"/>
<dbReference type="EMBL" id="KL596862">
    <property type="protein sequence ID" value="KER23163.1"/>
    <property type="molecule type" value="Genomic_DNA"/>
</dbReference>
<dbReference type="PROSITE" id="PS00229">
    <property type="entry name" value="TAU_MAP_1"/>
    <property type="match status" value="1"/>
</dbReference>
<keyword evidence="4" id="KW-1185">Reference proteome</keyword>
<dbReference type="GO" id="GO:0005874">
    <property type="term" value="C:microtubule"/>
    <property type="evidence" value="ECO:0007669"/>
    <property type="project" value="UniProtKB-KW"/>
</dbReference>
<sequence>MVRLLWTRLHFTTFNRPQMVPITTFRLRFFVPIQIVSHKLEFDKTAKSKIGSLKNAQHRAGGGDVQIFREQLPWLKYNKPNLPPEERARINKQRSLSHSEMSNSINSSST</sequence>
<dbReference type="CTD" id="20323074"/>
<reference evidence="3 4" key="1">
    <citation type="submission" date="2013-11" db="EMBL/GenBank/DDBJ databases">
        <title>Opisthorchis viverrini - life in the bile duct.</title>
        <authorList>
            <person name="Young N.D."/>
            <person name="Nagarajan N."/>
            <person name="Lin S.J."/>
            <person name="Korhonen P.K."/>
            <person name="Jex A.R."/>
            <person name="Hall R.S."/>
            <person name="Safavi-Hemami H."/>
            <person name="Kaewkong W."/>
            <person name="Bertrand D."/>
            <person name="Gao S."/>
            <person name="Seet Q."/>
            <person name="Wongkham S."/>
            <person name="Teh B.T."/>
            <person name="Wongkham C."/>
            <person name="Intapan P.M."/>
            <person name="Maleewong W."/>
            <person name="Yang X."/>
            <person name="Hu M."/>
            <person name="Wang Z."/>
            <person name="Hofmann A."/>
            <person name="Sternberg P.W."/>
            <person name="Tan P."/>
            <person name="Wang J."/>
            <person name="Gasser R.B."/>
        </authorList>
    </citation>
    <scope>NUCLEOTIDE SEQUENCE [LARGE SCALE GENOMIC DNA]</scope>
</reference>
<feature type="region of interest" description="Disordered" evidence="2">
    <location>
        <begin position="79"/>
        <end position="110"/>
    </location>
</feature>